<dbReference type="SUPFAM" id="SSF46785">
    <property type="entry name" value="Winged helix' DNA-binding domain"/>
    <property type="match status" value="1"/>
</dbReference>
<dbReference type="InterPro" id="IPR052509">
    <property type="entry name" value="Metal_resp_DNA-bind_regulator"/>
</dbReference>
<dbReference type="OrthoDB" id="9808017at2"/>
<dbReference type="AlphaFoldDB" id="A0A5C5YI00"/>
<gene>
    <name evidence="2" type="ORF">Pla123a_37360</name>
</gene>
<dbReference type="InterPro" id="IPR017799">
    <property type="entry name" value="Tscrpt_reg_PadR_acidobac-type"/>
</dbReference>
<proteinExistence type="predicted"/>
<sequence>MAKPDTKRRADLLQGTLDMLILKTLTAGQMHGYAIARSIQQSSQDALVVEEGSLYPALHRMARRGLIEHEWGLSESNRRAKYYKLTGAGRKQLKADTERWSSFSAAIGLILNPPAVQA</sequence>
<dbReference type="InterPro" id="IPR036388">
    <property type="entry name" value="WH-like_DNA-bd_sf"/>
</dbReference>
<dbReference type="InterPro" id="IPR005149">
    <property type="entry name" value="Tscrpt_reg_PadR_N"/>
</dbReference>
<dbReference type="InterPro" id="IPR036390">
    <property type="entry name" value="WH_DNA-bd_sf"/>
</dbReference>
<dbReference type="Proteomes" id="UP000318478">
    <property type="component" value="Unassembled WGS sequence"/>
</dbReference>
<dbReference type="PANTHER" id="PTHR33169">
    <property type="entry name" value="PADR-FAMILY TRANSCRIPTIONAL REGULATOR"/>
    <property type="match status" value="1"/>
</dbReference>
<dbReference type="PANTHER" id="PTHR33169:SF14">
    <property type="entry name" value="TRANSCRIPTIONAL REGULATOR RV3488"/>
    <property type="match status" value="1"/>
</dbReference>
<dbReference type="NCBIfam" id="TIGR03433">
    <property type="entry name" value="padR_acidobact"/>
    <property type="match status" value="1"/>
</dbReference>
<evidence type="ECO:0000313" key="3">
    <source>
        <dbReference type="Proteomes" id="UP000318478"/>
    </source>
</evidence>
<dbReference type="EMBL" id="SJPO01000009">
    <property type="protein sequence ID" value="TWT73842.1"/>
    <property type="molecule type" value="Genomic_DNA"/>
</dbReference>
<organism evidence="2 3">
    <name type="scientific">Posidoniimonas polymericola</name>
    <dbReference type="NCBI Taxonomy" id="2528002"/>
    <lineage>
        <taxon>Bacteria</taxon>
        <taxon>Pseudomonadati</taxon>
        <taxon>Planctomycetota</taxon>
        <taxon>Planctomycetia</taxon>
        <taxon>Pirellulales</taxon>
        <taxon>Lacipirellulaceae</taxon>
        <taxon>Posidoniimonas</taxon>
    </lineage>
</organism>
<comment type="caution">
    <text evidence="2">The sequence shown here is derived from an EMBL/GenBank/DDBJ whole genome shotgun (WGS) entry which is preliminary data.</text>
</comment>
<dbReference type="Gene3D" id="1.10.10.10">
    <property type="entry name" value="Winged helix-like DNA-binding domain superfamily/Winged helix DNA-binding domain"/>
    <property type="match status" value="1"/>
</dbReference>
<name>A0A5C5YI00_9BACT</name>
<evidence type="ECO:0000313" key="2">
    <source>
        <dbReference type="EMBL" id="TWT73842.1"/>
    </source>
</evidence>
<feature type="domain" description="Transcription regulator PadR N-terminal" evidence="1">
    <location>
        <begin position="21"/>
        <end position="94"/>
    </location>
</feature>
<reference evidence="2 3" key="1">
    <citation type="submission" date="2019-02" db="EMBL/GenBank/DDBJ databases">
        <title>Deep-cultivation of Planctomycetes and their phenomic and genomic characterization uncovers novel biology.</title>
        <authorList>
            <person name="Wiegand S."/>
            <person name="Jogler M."/>
            <person name="Boedeker C."/>
            <person name="Pinto D."/>
            <person name="Vollmers J."/>
            <person name="Rivas-Marin E."/>
            <person name="Kohn T."/>
            <person name="Peeters S.H."/>
            <person name="Heuer A."/>
            <person name="Rast P."/>
            <person name="Oberbeckmann S."/>
            <person name="Bunk B."/>
            <person name="Jeske O."/>
            <person name="Meyerdierks A."/>
            <person name="Storesund J.E."/>
            <person name="Kallscheuer N."/>
            <person name="Luecker S."/>
            <person name="Lage O.M."/>
            <person name="Pohl T."/>
            <person name="Merkel B.J."/>
            <person name="Hornburger P."/>
            <person name="Mueller R.-W."/>
            <person name="Bruemmer F."/>
            <person name="Labrenz M."/>
            <person name="Spormann A.M."/>
            <person name="Op Den Camp H."/>
            <person name="Overmann J."/>
            <person name="Amann R."/>
            <person name="Jetten M.S.M."/>
            <person name="Mascher T."/>
            <person name="Medema M.H."/>
            <person name="Devos D.P."/>
            <person name="Kaster A.-K."/>
            <person name="Ovreas L."/>
            <person name="Rohde M."/>
            <person name="Galperin M.Y."/>
            <person name="Jogler C."/>
        </authorList>
    </citation>
    <scope>NUCLEOTIDE SEQUENCE [LARGE SCALE GENOMIC DNA]</scope>
    <source>
        <strain evidence="2 3">Pla123a</strain>
    </source>
</reference>
<protein>
    <submittedName>
        <fullName evidence="2">Lineage-specific thermal regulator protein</fullName>
    </submittedName>
</protein>
<accession>A0A5C5YI00</accession>
<evidence type="ECO:0000259" key="1">
    <source>
        <dbReference type="Pfam" id="PF03551"/>
    </source>
</evidence>
<dbReference type="Pfam" id="PF03551">
    <property type="entry name" value="PadR"/>
    <property type="match status" value="1"/>
</dbReference>
<dbReference type="RefSeq" id="WP_146589691.1">
    <property type="nucleotide sequence ID" value="NZ_SJPO01000009.1"/>
</dbReference>
<keyword evidence="3" id="KW-1185">Reference proteome</keyword>